<dbReference type="PANTHER" id="PTHR35007">
    <property type="entry name" value="INTEGRAL MEMBRANE PROTEIN-RELATED"/>
    <property type="match status" value="1"/>
</dbReference>
<dbReference type="RefSeq" id="WP_378538618.1">
    <property type="nucleotide sequence ID" value="NZ_JBHSBH010000022.1"/>
</dbReference>
<keyword evidence="4 6" id="KW-1133">Transmembrane helix</keyword>
<dbReference type="Pfam" id="PF00482">
    <property type="entry name" value="T2SSF"/>
    <property type="match status" value="1"/>
</dbReference>
<protein>
    <submittedName>
        <fullName evidence="8">Type II secretion system F family protein</fullName>
    </submittedName>
</protein>
<evidence type="ECO:0000256" key="3">
    <source>
        <dbReference type="ARBA" id="ARBA00022692"/>
    </source>
</evidence>
<comment type="caution">
    <text evidence="8">The sequence shown here is derived from an EMBL/GenBank/DDBJ whole genome shotgun (WGS) entry which is preliminary data.</text>
</comment>
<evidence type="ECO:0000256" key="6">
    <source>
        <dbReference type="SAM" id="Phobius"/>
    </source>
</evidence>
<keyword evidence="2" id="KW-1003">Cell membrane</keyword>
<name>A0ABV8FUW1_9ACTN</name>
<accession>A0ABV8FUW1</accession>
<feature type="transmembrane region" description="Helical" evidence="6">
    <location>
        <begin position="210"/>
        <end position="234"/>
    </location>
</feature>
<evidence type="ECO:0000259" key="7">
    <source>
        <dbReference type="Pfam" id="PF00482"/>
    </source>
</evidence>
<evidence type="ECO:0000256" key="4">
    <source>
        <dbReference type="ARBA" id="ARBA00022989"/>
    </source>
</evidence>
<organism evidence="8 9">
    <name type="scientific">Nocardiopsis sediminis</name>
    <dbReference type="NCBI Taxonomy" id="1778267"/>
    <lineage>
        <taxon>Bacteria</taxon>
        <taxon>Bacillati</taxon>
        <taxon>Actinomycetota</taxon>
        <taxon>Actinomycetes</taxon>
        <taxon>Streptosporangiales</taxon>
        <taxon>Nocardiopsidaceae</taxon>
        <taxon>Nocardiopsis</taxon>
    </lineage>
</organism>
<dbReference type="Proteomes" id="UP001595847">
    <property type="component" value="Unassembled WGS sequence"/>
</dbReference>
<keyword evidence="3 6" id="KW-0812">Transmembrane</keyword>
<evidence type="ECO:0000256" key="2">
    <source>
        <dbReference type="ARBA" id="ARBA00022475"/>
    </source>
</evidence>
<sequence>MTAPVDLIDPLIRAETGWWLMLVCAAGLVVARALPSMATVRLRGALTRAAGGGRTGAATRAEADGPPAVVATMTAWLRARIDGASGRASRRRGRAVIELCRALAAELRAGRAPLAAVESGIAALDPPIAAELAPVVAAARGGRDPVDALRDASALPGAAGLRYLGACWSVAAGTGAGLADVIDRLAESLAQEDAARREVAAHLSGPRTTAIVLSVLPALGLAMSTALGGAPLAFLFGTPAGLSCLGAGVSLDALGLWWTRRMVRGAMAAYGAV</sequence>
<feature type="transmembrane region" description="Helical" evidence="6">
    <location>
        <begin position="240"/>
        <end position="258"/>
    </location>
</feature>
<gene>
    <name evidence="8" type="ORF">ACFOVU_28850</name>
</gene>
<dbReference type="PANTHER" id="PTHR35007:SF4">
    <property type="entry name" value="CONSERVED TRANSMEMBRANE PROTEIN-RELATED"/>
    <property type="match status" value="1"/>
</dbReference>
<feature type="transmembrane region" description="Helical" evidence="6">
    <location>
        <begin position="16"/>
        <end position="34"/>
    </location>
</feature>
<evidence type="ECO:0000313" key="8">
    <source>
        <dbReference type="EMBL" id="MFC3999955.1"/>
    </source>
</evidence>
<evidence type="ECO:0000256" key="1">
    <source>
        <dbReference type="ARBA" id="ARBA00004651"/>
    </source>
</evidence>
<keyword evidence="5 6" id="KW-0472">Membrane</keyword>
<comment type="subcellular location">
    <subcellularLocation>
        <location evidence="1">Cell membrane</location>
        <topology evidence="1">Multi-pass membrane protein</topology>
    </subcellularLocation>
</comment>
<dbReference type="EMBL" id="JBHSBH010000022">
    <property type="protein sequence ID" value="MFC3999955.1"/>
    <property type="molecule type" value="Genomic_DNA"/>
</dbReference>
<dbReference type="InterPro" id="IPR018076">
    <property type="entry name" value="T2SS_GspF_dom"/>
</dbReference>
<evidence type="ECO:0000313" key="9">
    <source>
        <dbReference type="Proteomes" id="UP001595847"/>
    </source>
</evidence>
<reference evidence="9" key="1">
    <citation type="journal article" date="2019" name="Int. J. Syst. Evol. Microbiol.">
        <title>The Global Catalogue of Microorganisms (GCM) 10K type strain sequencing project: providing services to taxonomists for standard genome sequencing and annotation.</title>
        <authorList>
            <consortium name="The Broad Institute Genomics Platform"/>
            <consortium name="The Broad Institute Genome Sequencing Center for Infectious Disease"/>
            <person name="Wu L."/>
            <person name="Ma J."/>
        </authorList>
    </citation>
    <scope>NUCLEOTIDE SEQUENCE [LARGE SCALE GENOMIC DNA]</scope>
    <source>
        <strain evidence="9">TBRC 1826</strain>
    </source>
</reference>
<feature type="domain" description="Type II secretion system protein GspF" evidence="7">
    <location>
        <begin position="100"/>
        <end position="223"/>
    </location>
</feature>
<keyword evidence="9" id="KW-1185">Reference proteome</keyword>
<proteinExistence type="predicted"/>
<evidence type="ECO:0000256" key="5">
    <source>
        <dbReference type="ARBA" id="ARBA00023136"/>
    </source>
</evidence>